<gene>
    <name evidence="1" type="ORF">UFOPK2992_01113</name>
</gene>
<protein>
    <submittedName>
        <fullName evidence="1">Unannotated protein</fullName>
    </submittedName>
</protein>
<dbReference type="AlphaFoldDB" id="A0A6J6YB64"/>
<evidence type="ECO:0000313" key="1">
    <source>
        <dbReference type="EMBL" id="CAB4802847.1"/>
    </source>
</evidence>
<organism evidence="1">
    <name type="scientific">freshwater metagenome</name>
    <dbReference type="NCBI Taxonomy" id="449393"/>
    <lineage>
        <taxon>unclassified sequences</taxon>
        <taxon>metagenomes</taxon>
        <taxon>ecological metagenomes</taxon>
    </lineage>
</organism>
<dbReference type="EMBL" id="CAFAAI010000191">
    <property type="protein sequence ID" value="CAB4802847.1"/>
    <property type="molecule type" value="Genomic_DNA"/>
</dbReference>
<accession>A0A6J6YB64</accession>
<name>A0A6J6YB64_9ZZZZ</name>
<sequence length="147" mass="15322">MSDHLGGNIVALEVLGPSEGNVYSDIVSELRASTRHLDEHCVHTTAALHVNVGIDGVAGCGVDTNDIADLDLLFQGDAQIVDDRGVLGYRIGALGNNQRHQRSGLGLELIAGGNEVCLALELDDGTDIALDEQGHEALGVFAIISLG</sequence>
<proteinExistence type="predicted"/>
<reference evidence="1" key="1">
    <citation type="submission" date="2020-05" db="EMBL/GenBank/DDBJ databases">
        <authorList>
            <person name="Chiriac C."/>
            <person name="Salcher M."/>
            <person name="Ghai R."/>
            <person name="Kavagutti S V."/>
        </authorList>
    </citation>
    <scope>NUCLEOTIDE SEQUENCE</scope>
</reference>